<feature type="compositionally biased region" description="Basic and acidic residues" evidence="1">
    <location>
        <begin position="97"/>
        <end position="116"/>
    </location>
</feature>
<protein>
    <submittedName>
        <fullName evidence="2">Uncharacterized protein</fullName>
    </submittedName>
</protein>
<feature type="region of interest" description="Disordered" evidence="1">
    <location>
        <begin position="79"/>
        <end position="125"/>
    </location>
</feature>
<evidence type="ECO:0000256" key="1">
    <source>
        <dbReference type="SAM" id="MobiDB-lite"/>
    </source>
</evidence>
<dbReference type="AlphaFoldDB" id="A0AAN8QIJ6"/>
<name>A0AAN8QIJ6_9TELE</name>
<dbReference type="EMBL" id="JAGTTL010000020">
    <property type="protein sequence ID" value="KAK6307279.1"/>
    <property type="molecule type" value="Genomic_DNA"/>
</dbReference>
<reference evidence="2 3" key="1">
    <citation type="submission" date="2021-04" db="EMBL/GenBank/DDBJ databases">
        <authorList>
            <person name="De Guttry C."/>
            <person name="Zahm M."/>
            <person name="Klopp C."/>
            <person name="Cabau C."/>
            <person name="Louis A."/>
            <person name="Berthelot C."/>
            <person name="Parey E."/>
            <person name="Roest Crollius H."/>
            <person name="Montfort J."/>
            <person name="Robinson-Rechavi M."/>
            <person name="Bucao C."/>
            <person name="Bouchez O."/>
            <person name="Gislard M."/>
            <person name="Lluch J."/>
            <person name="Milhes M."/>
            <person name="Lampietro C."/>
            <person name="Lopez Roques C."/>
            <person name="Donnadieu C."/>
            <person name="Braasch I."/>
            <person name="Desvignes T."/>
            <person name="Postlethwait J."/>
            <person name="Bobe J."/>
            <person name="Wedekind C."/>
            <person name="Guiguen Y."/>
        </authorList>
    </citation>
    <scope>NUCLEOTIDE SEQUENCE [LARGE SCALE GENOMIC DNA]</scope>
    <source>
        <strain evidence="2">Cs_M1</strain>
        <tissue evidence="2">Blood</tissue>
    </source>
</reference>
<evidence type="ECO:0000313" key="3">
    <source>
        <dbReference type="Proteomes" id="UP001356427"/>
    </source>
</evidence>
<evidence type="ECO:0000313" key="2">
    <source>
        <dbReference type="EMBL" id="KAK6307279.1"/>
    </source>
</evidence>
<organism evidence="2 3">
    <name type="scientific">Coregonus suidteri</name>
    <dbReference type="NCBI Taxonomy" id="861788"/>
    <lineage>
        <taxon>Eukaryota</taxon>
        <taxon>Metazoa</taxon>
        <taxon>Chordata</taxon>
        <taxon>Craniata</taxon>
        <taxon>Vertebrata</taxon>
        <taxon>Euteleostomi</taxon>
        <taxon>Actinopterygii</taxon>
        <taxon>Neopterygii</taxon>
        <taxon>Teleostei</taxon>
        <taxon>Protacanthopterygii</taxon>
        <taxon>Salmoniformes</taxon>
        <taxon>Salmonidae</taxon>
        <taxon>Coregoninae</taxon>
        <taxon>Coregonus</taxon>
    </lineage>
</organism>
<comment type="caution">
    <text evidence="2">The sequence shown here is derived from an EMBL/GenBank/DDBJ whole genome shotgun (WGS) entry which is preliminary data.</text>
</comment>
<dbReference type="Proteomes" id="UP001356427">
    <property type="component" value="Unassembled WGS sequence"/>
</dbReference>
<accession>A0AAN8QIJ6</accession>
<proteinExistence type="predicted"/>
<sequence>MFALNVDHLEYGVDSLVMPIIRRHETLSLTHQDPVERLGQLVEELEQGQRSLDSLKQEHNTNKLMTNRELSELHNQWDRAKEKNKQTKINLMMHQGQSRDSRIHSGEGRHREESNTTDRQVPQRT</sequence>
<keyword evidence="3" id="KW-1185">Reference proteome</keyword>
<gene>
    <name evidence="2" type="ORF">J4Q44_G00224270</name>
</gene>